<feature type="region of interest" description="Disordered" evidence="3">
    <location>
        <begin position="179"/>
        <end position="245"/>
    </location>
</feature>
<evidence type="ECO:0000256" key="2">
    <source>
        <dbReference type="PROSITE-ProRule" id="PRU00165"/>
    </source>
</evidence>
<organism evidence="5 6">
    <name type="scientific">Rousettus aegyptiacus</name>
    <name type="common">Egyptian fruit bat</name>
    <name type="synonym">Pteropus aegyptiacus</name>
    <dbReference type="NCBI Taxonomy" id="9407"/>
    <lineage>
        <taxon>Eukaryota</taxon>
        <taxon>Metazoa</taxon>
        <taxon>Chordata</taxon>
        <taxon>Craniata</taxon>
        <taxon>Vertebrata</taxon>
        <taxon>Euteleostomi</taxon>
        <taxon>Mammalia</taxon>
        <taxon>Eutheria</taxon>
        <taxon>Laurasiatheria</taxon>
        <taxon>Chiroptera</taxon>
        <taxon>Yinpterochiroptera</taxon>
        <taxon>Pteropodoidea</taxon>
        <taxon>Pteropodidae</taxon>
        <taxon>Rousettinae</taxon>
        <taxon>Rousettus</taxon>
    </lineage>
</organism>
<evidence type="ECO:0000256" key="1">
    <source>
        <dbReference type="ARBA" id="ARBA00022468"/>
    </source>
</evidence>
<dbReference type="EMBL" id="JACASE010000006">
    <property type="protein sequence ID" value="KAF6458473.1"/>
    <property type="molecule type" value="Genomic_DNA"/>
</dbReference>
<dbReference type="PANTHER" id="PTHR15711">
    <property type="entry name" value="RAP GTPASE-ACTIVATING PROTEIN"/>
    <property type="match status" value="1"/>
</dbReference>
<keyword evidence="6" id="KW-1185">Reference proteome</keyword>
<evidence type="ECO:0000313" key="5">
    <source>
        <dbReference type="EMBL" id="KAF6458473.1"/>
    </source>
</evidence>
<dbReference type="GO" id="GO:0005886">
    <property type="term" value="C:plasma membrane"/>
    <property type="evidence" value="ECO:0007669"/>
    <property type="project" value="TreeGrafter"/>
</dbReference>
<dbReference type="SUPFAM" id="SSF111347">
    <property type="entry name" value="Rap/Ran-GAP"/>
    <property type="match status" value="1"/>
</dbReference>
<dbReference type="InterPro" id="IPR035974">
    <property type="entry name" value="Rap/Ran-GAP_sf"/>
</dbReference>
<dbReference type="GO" id="GO:0051056">
    <property type="term" value="P:regulation of small GTPase mediated signal transduction"/>
    <property type="evidence" value="ECO:0007669"/>
    <property type="project" value="InterPro"/>
</dbReference>
<keyword evidence="1 2" id="KW-0343">GTPase activation</keyword>
<proteinExistence type="predicted"/>
<gene>
    <name evidence="5" type="ORF">HJG63_016385</name>
</gene>
<evidence type="ECO:0000313" key="6">
    <source>
        <dbReference type="Proteomes" id="UP000593571"/>
    </source>
</evidence>
<dbReference type="GO" id="GO:0005096">
    <property type="term" value="F:GTPase activator activity"/>
    <property type="evidence" value="ECO:0007669"/>
    <property type="project" value="UniProtKB-UniRule"/>
</dbReference>
<comment type="caution">
    <text evidence="5">The sequence shown here is derived from an EMBL/GenBank/DDBJ whole genome shotgun (WGS) entry which is preliminary data.</text>
</comment>
<reference evidence="5 6" key="1">
    <citation type="journal article" date="2020" name="Nature">
        <title>Six reference-quality genomes reveal evolution of bat adaptations.</title>
        <authorList>
            <person name="Jebb D."/>
            <person name="Huang Z."/>
            <person name="Pippel M."/>
            <person name="Hughes G.M."/>
            <person name="Lavrichenko K."/>
            <person name="Devanna P."/>
            <person name="Winkler S."/>
            <person name="Jermiin L.S."/>
            <person name="Skirmuntt E.C."/>
            <person name="Katzourakis A."/>
            <person name="Burkitt-Gray L."/>
            <person name="Ray D.A."/>
            <person name="Sullivan K.A.M."/>
            <person name="Roscito J.G."/>
            <person name="Kirilenko B.M."/>
            <person name="Davalos L.M."/>
            <person name="Corthals A.P."/>
            <person name="Power M.L."/>
            <person name="Jones G."/>
            <person name="Ransome R.D."/>
            <person name="Dechmann D.K.N."/>
            <person name="Locatelli A.G."/>
            <person name="Puechmaille S.J."/>
            <person name="Fedrigo O."/>
            <person name="Jarvis E.D."/>
            <person name="Hiller M."/>
            <person name="Vernes S.C."/>
            <person name="Myers E.W."/>
            <person name="Teeling E.C."/>
        </authorList>
    </citation>
    <scope>NUCLEOTIDE SEQUENCE [LARGE SCALE GENOMIC DNA]</scope>
    <source>
        <strain evidence="5">MRouAeg1</strain>
        <tissue evidence="5">Muscle</tissue>
    </source>
</reference>
<dbReference type="InterPro" id="IPR050989">
    <property type="entry name" value="Rap1_Ran_GAP"/>
</dbReference>
<evidence type="ECO:0000259" key="4">
    <source>
        <dbReference type="PROSITE" id="PS50085"/>
    </source>
</evidence>
<feature type="compositionally biased region" description="Polar residues" evidence="3">
    <location>
        <begin position="214"/>
        <end position="231"/>
    </location>
</feature>
<dbReference type="AlphaFoldDB" id="A0A7J8GEG8"/>
<dbReference type="InterPro" id="IPR000331">
    <property type="entry name" value="Rap/Ran_GAP_dom"/>
</dbReference>
<dbReference type="GO" id="GO:0005737">
    <property type="term" value="C:cytoplasm"/>
    <property type="evidence" value="ECO:0007669"/>
    <property type="project" value="TreeGrafter"/>
</dbReference>
<feature type="domain" description="Rap-GAP" evidence="4">
    <location>
        <begin position="1"/>
        <end position="89"/>
    </location>
</feature>
<feature type="compositionally biased region" description="Basic and acidic residues" evidence="3">
    <location>
        <begin position="235"/>
        <end position="245"/>
    </location>
</feature>
<evidence type="ECO:0000256" key="3">
    <source>
        <dbReference type="SAM" id="MobiDB-lite"/>
    </source>
</evidence>
<dbReference type="Gene3D" id="3.40.50.11210">
    <property type="entry name" value="Rap/Ran-GAP"/>
    <property type="match status" value="1"/>
</dbReference>
<feature type="region of interest" description="Disordered" evidence="3">
    <location>
        <begin position="135"/>
        <end position="159"/>
    </location>
</feature>
<dbReference type="PANTHER" id="PTHR15711:SF17">
    <property type="entry name" value="RAP1 GTPASE-ACTIVATING PROTEIN 2"/>
    <property type="match status" value="1"/>
</dbReference>
<dbReference type="Proteomes" id="UP000593571">
    <property type="component" value="Unassembled WGS sequence"/>
</dbReference>
<sequence>MQTALSLGRESLERGNDQSSPTPSMVSVTAREDVPAFGPPLPSPPVFQKGPEFREFLLTKLTNAENACCKSDKFAKLEDRTRAALLDNLHDELHAHTQAMLGLGPEEDKFENGGHGGFLESFKRAIRVRSHSMETMVSSQKKPHGGGLPGSLSGGISHNSTEVTKTTFSFHWQPPVAAATVKNQSRSPIKRRSGLFPRLHTGSEGQGDSRTRCDSASSNPKTPDGGHSSQLIVEVCERDFNPPLR</sequence>
<feature type="region of interest" description="Disordered" evidence="3">
    <location>
        <begin position="1"/>
        <end position="48"/>
    </location>
</feature>
<feature type="compositionally biased region" description="Polar residues" evidence="3">
    <location>
        <begin position="17"/>
        <end position="27"/>
    </location>
</feature>
<dbReference type="Pfam" id="PF02145">
    <property type="entry name" value="Rap_GAP"/>
    <property type="match status" value="1"/>
</dbReference>
<name>A0A7J8GEG8_ROUAE</name>
<dbReference type="PROSITE" id="PS50085">
    <property type="entry name" value="RAPGAP"/>
    <property type="match status" value="1"/>
</dbReference>
<protein>
    <submittedName>
        <fullName evidence="5">RAP1 GTPase activating protein 2</fullName>
    </submittedName>
</protein>
<accession>A0A7J8GEG8</accession>